<organism evidence="3">
    <name type="scientific">bioreactor metagenome</name>
    <dbReference type="NCBI Taxonomy" id="1076179"/>
    <lineage>
        <taxon>unclassified sequences</taxon>
        <taxon>metagenomes</taxon>
        <taxon>ecological metagenomes</taxon>
    </lineage>
</organism>
<feature type="domain" description="Transcription regulator PadR N-terminal" evidence="1">
    <location>
        <begin position="7"/>
        <end position="82"/>
    </location>
</feature>
<dbReference type="InterPro" id="IPR036390">
    <property type="entry name" value="WH_DNA-bd_sf"/>
</dbReference>
<evidence type="ECO:0000313" key="3">
    <source>
        <dbReference type="EMBL" id="MPM35721.1"/>
    </source>
</evidence>
<dbReference type="InterPro" id="IPR036388">
    <property type="entry name" value="WH-like_DNA-bd_sf"/>
</dbReference>
<name>A0A644Z6U7_9ZZZZ</name>
<dbReference type="PANTHER" id="PTHR43252:SF6">
    <property type="entry name" value="NEGATIVE TRANSCRIPTION REGULATOR PADR"/>
    <property type="match status" value="1"/>
</dbReference>
<dbReference type="InterPro" id="IPR018309">
    <property type="entry name" value="Tscrpt_reg_PadR_C"/>
</dbReference>
<gene>
    <name evidence="3" type="ORF">SDC9_82314</name>
</gene>
<evidence type="ECO:0000259" key="2">
    <source>
        <dbReference type="Pfam" id="PF10400"/>
    </source>
</evidence>
<dbReference type="SUPFAM" id="SSF46785">
    <property type="entry name" value="Winged helix' DNA-binding domain"/>
    <property type="match status" value="1"/>
</dbReference>
<dbReference type="Gene3D" id="1.10.10.10">
    <property type="entry name" value="Winged helix-like DNA-binding domain superfamily/Winged helix DNA-binding domain"/>
    <property type="match status" value="1"/>
</dbReference>
<feature type="domain" description="Transcription regulator PadR C-terminal" evidence="2">
    <location>
        <begin position="96"/>
        <end position="172"/>
    </location>
</feature>
<dbReference type="PANTHER" id="PTHR43252">
    <property type="entry name" value="TRANSCRIPTIONAL REGULATOR YQJI"/>
    <property type="match status" value="1"/>
</dbReference>
<accession>A0A644Z6U7</accession>
<proteinExistence type="predicted"/>
<evidence type="ECO:0000259" key="1">
    <source>
        <dbReference type="Pfam" id="PF03551"/>
    </source>
</evidence>
<dbReference type="Pfam" id="PF10400">
    <property type="entry name" value="Vir_act_alpha_C"/>
    <property type="match status" value="1"/>
</dbReference>
<dbReference type="AlphaFoldDB" id="A0A644Z6U7"/>
<sequence>MSVRHTLLGLLAKKPQYGYELRAAFMALAGGEDAWEVKPAQIYTTLNRLADAGLIERSTIEGDSNDEKVVFSITQSGRSELDAWLGSGSLDDPQQDAFFLKLMLSLELPEVDATRLIQTQRSALYMELHRITTVRTHLDPKTELARILLMDKAIMHLEADLRWLDMIEARLEEVQRQPIPRPELRPRGRPHKSNN</sequence>
<comment type="caution">
    <text evidence="3">The sequence shown here is derived from an EMBL/GenBank/DDBJ whole genome shotgun (WGS) entry which is preliminary data.</text>
</comment>
<reference evidence="3" key="1">
    <citation type="submission" date="2019-08" db="EMBL/GenBank/DDBJ databases">
        <authorList>
            <person name="Kucharzyk K."/>
            <person name="Murdoch R.W."/>
            <person name="Higgins S."/>
            <person name="Loffler F."/>
        </authorList>
    </citation>
    <scope>NUCLEOTIDE SEQUENCE</scope>
</reference>
<evidence type="ECO:0008006" key="4">
    <source>
        <dbReference type="Google" id="ProtNLM"/>
    </source>
</evidence>
<dbReference type="EMBL" id="VSSQ01007376">
    <property type="protein sequence ID" value="MPM35721.1"/>
    <property type="molecule type" value="Genomic_DNA"/>
</dbReference>
<dbReference type="Pfam" id="PF03551">
    <property type="entry name" value="PadR"/>
    <property type="match status" value="1"/>
</dbReference>
<dbReference type="InterPro" id="IPR005149">
    <property type="entry name" value="Tscrpt_reg_PadR_N"/>
</dbReference>
<protein>
    <recommendedName>
        <fullName evidence="4">Transcription regulator PadR N-terminal domain-containing protein</fullName>
    </recommendedName>
</protein>